<dbReference type="Proteomes" id="UP000310200">
    <property type="component" value="Unassembled WGS sequence"/>
</dbReference>
<evidence type="ECO:0000313" key="1">
    <source>
        <dbReference type="EMBL" id="TGZ46919.1"/>
    </source>
</evidence>
<evidence type="ECO:0000313" key="2">
    <source>
        <dbReference type="Proteomes" id="UP000310200"/>
    </source>
</evidence>
<feature type="non-terminal residue" evidence="1">
    <location>
        <position position="1"/>
    </location>
</feature>
<dbReference type="EMBL" id="QBLH01002793">
    <property type="protein sequence ID" value="TGZ46919.1"/>
    <property type="molecule type" value="Genomic_DNA"/>
</dbReference>
<accession>A0A4S2KGF0</accession>
<dbReference type="STRING" id="300112.A0A4S2KGF0"/>
<gene>
    <name evidence="1" type="ORF">DBV15_04108</name>
</gene>
<keyword evidence="2" id="KW-1185">Reference proteome</keyword>
<name>A0A4S2KGF0_9HYME</name>
<sequence>PQPAAPSAVVRVGRRVLLGKSDRDDFRNFAAVAKRGLRYLAELELFGRTVSENVGDMKSSGRDYHALWESESIRNVSVIAILWRKL</sequence>
<feature type="non-terminal residue" evidence="1">
    <location>
        <position position="86"/>
    </location>
</feature>
<proteinExistence type="predicted"/>
<protein>
    <submittedName>
        <fullName evidence="1">Basement membrane-specific heparan sulfate proteoglycan core protein</fullName>
    </submittedName>
</protein>
<comment type="caution">
    <text evidence="1">The sequence shown here is derived from an EMBL/GenBank/DDBJ whole genome shotgun (WGS) entry which is preliminary data.</text>
</comment>
<organism evidence="1 2">
    <name type="scientific">Temnothorax longispinosus</name>
    <dbReference type="NCBI Taxonomy" id="300112"/>
    <lineage>
        <taxon>Eukaryota</taxon>
        <taxon>Metazoa</taxon>
        <taxon>Ecdysozoa</taxon>
        <taxon>Arthropoda</taxon>
        <taxon>Hexapoda</taxon>
        <taxon>Insecta</taxon>
        <taxon>Pterygota</taxon>
        <taxon>Neoptera</taxon>
        <taxon>Endopterygota</taxon>
        <taxon>Hymenoptera</taxon>
        <taxon>Apocrita</taxon>
        <taxon>Aculeata</taxon>
        <taxon>Formicoidea</taxon>
        <taxon>Formicidae</taxon>
        <taxon>Myrmicinae</taxon>
        <taxon>Temnothorax</taxon>
    </lineage>
</organism>
<dbReference type="AlphaFoldDB" id="A0A4S2KGF0"/>
<reference evidence="1 2" key="1">
    <citation type="journal article" date="2019" name="Philos. Trans. R. Soc. Lond., B, Biol. Sci.">
        <title>Ant behaviour and brain gene expression of defending hosts depend on the ecological success of the intruding social parasite.</title>
        <authorList>
            <person name="Kaur R."/>
            <person name="Stoldt M."/>
            <person name="Jongepier E."/>
            <person name="Feldmeyer B."/>
            <person name="Menzel F."/>
            <person name="Bornberg-Bauer E."/>
            <person name="Foitzik S."/>
        </authorList>
    </citation>
    <scope>NUCLEOTIDE SEQUENCE [LARGE SCALE GENOMIC DNA]</scope>
    <source>
        <tissue evidence="1">Whole body</tissue>
    </source>
</reference>